<dbReference type="Proteomes" id="UP000683000">
    <property type="component" value="Unassembled WGS sequence"/>
</dbReference>
<sequence length="321" mass="35116">MVNAAIFAIAKISMIGIWIETMLYGESYVIFAAHFALILAGINCVMFGLYIFVLLRGRKMATLRWPLMVMTTMLFLLSTVHIGASLQQLLEAFIYAPVDVPDYTTLYWFDFAATPRLLKDIVYVTLVLAQDIILIWRLYAVFAHDWKVIILPIILLAGCIGSAYAASIVSTSSNRGLPVSNYLLVSAWAFGFTTNVAVTLAIAGRLWWMGRKFASLTGTRTNRFASSIYLVVESGAISAVSVVLALYANPAALTGLDISAQVVALAPFLIVVQLGVIGQYHIPRGNSSRTVRTAQSSIAFRVGAPQEQDDDSPKDIPLHIT</sequence>
<feature type="transmembrane region" description="Helical" evidence="1">
    <location>
        <begin position="182"/>
        <end position="208"/>
    </location>
</feature>
<feature type="transmembrane region" description="Helical" evidence="1">
    <location>
        <begin position="260"/>
        <end position="282"/>
    </location>
</feature>
<organism evidence="2 3">
    <name type="scientific">Boletus reticuloceps</name>
    <dbReference type="NCBI Taxonomy" id="495285"/>
    <lineage>
        <taxon>Eukaryota</taxon>
        <taxon>Fungi</taxon>
        <taxon>Dikarya</taxon>
        <taxon>Basidiomycota</taxon>
        <taxon>Agaricomycotina</taxon>
        <taxon>Agaricomycetes</taxon>
        <taxon>Agaricomycetidae</taxon>
        <taxon>Boletales</taxon>
        <taxon>Boletineae</taxon>
        <taxon>Boletaceae</taxon>
        <taxon>Boletoideae</taxon>
        <taxon>Boletus</taxon>
    </lineage>
</organism>
<reference evidence="2" key="1">
    <citation type="submission" date="2021-03" db="EMBL/GenBank/DDBJ databases">
        <title>Evolutionary innovations through gain and loss of genes in the ectomycorrhizal Boletales.</title>
        <authorList>
            <person name="Wu G."/>
            <person name="Miyauchi S."/>
            <person name="Morin E."/>
            <person name="Yang Z.-L."/>
            <person name="Xu J."/>
            <person name="Martin F.M."/>
        </authorList>
    </citation>
    <scope>NUCLEOTIDE SEQUENCE</scope>
    <source>
        <strain evidence="2">BR01</strain>
    </source>
</reference>
<keyword evidence="3" id="KW-1185">Reference proteome</keyword>
<feature type="transmembrane region" description="Helical" evidence="1">
    <location>
        <begin position="28"/>
        <end position="53"/>
    </location>
</feature>
<keyword evidence="1" id="KW-0812">Transmembrane</keyword>
<evidence type="ECO:0000256" key="1">
    <source>
        <dbReference type="SAM" id="Phobius"/>
    </source>
</evidence>
<evidence type="ECO:0000313" key="3">
    <source>
        <dbReference type="Proteomes" id="UP000683000"/>
    </source>
</evidence>
<dbReference type="OrthoDB" id="3357408at2759"/>
<keyword evidence="1" id="KW-1133">Transmembrane helix</keyword>
<comment type="caution">
    <text evidence="2">The sequence shown here is derived from an EMBL/GenBank/DDBJ whole genome shotgun (WGS) entry which is preliminary data.</text>
</comment>
<name>A0A8I2YL09_9AGAM</name>
<feature type="transmembrane region" description="Helical" evidence="1">
    <location>
        <begin position="149"/>
        <end position="170"/>
    </location>
</feature>
<proteinExistence type="predicted"/>
<evidence type="ECO:0000313" key="2">
    <source>
        <dbReference type="EMBL" id="KAG6374604.1"/>
    </source>
</evidence>
<accession>A0A8I2YL09</accession>
<dbReference type="AlphaFoldDB" id="A0A8I2YL09"/>
<gene>
    <name evidence="2" type="ORF">JVT61DRAFT_3964</name>
</gene>
<feature type="transmembrane region" description="Helical" evidence="1">
    <location>
        <begin position="121"/>
        <end position="142"/>
    </location>
</feature>
<feature type="transmembrane region" description="Helical" evidence="1">
    <location>
        <begin position="228"/>
        <end position="248"/>
    </location>
</feature>
<feature type="transmembrane region" description="Helical" evidence="1">
    <location>
        <begin position="65"/>
        <end position="84"/>
    </location>
</feature>
<dbReference type="EMBL" id="JAGFBS010000017">
    <property type="protein sequence ID" value="KAG6374604.1"/>
    <property type="molecule type" value="Genomic_DNA"/>
</dbReference>
<protein>
    <submittedName>
        <fullName evidence="2">Uncharacterized protein</fullName>
    </submittedName>
</protein>
<keyword evidence="1" id="KW-0472">Membrane</keyword>